<dbReference type="PANTHER" id="PTHR28141:SF1">
    <property type="entry name" value="2',3'-CYCLIC-NUCLEOTIDE 3'-PHOSPHODIESTERASE"/>
    <property type="match status" value="1"/>
</dbReference>
<dbReference type="EMBL" id="QWIQ01000256">
    <property type="protein sequence ID" value="RMY97744.1"/>
    <property type="molecule type" value="Genomic_DNA"/>
</dbReference>
<feature type="region of interest" description="Disordered" evidence="1">
    <location>
        <begin position="64"/>
        <end position="93"/>
    </location>
</feature>
<reference evidence="2 3" key="1">
    <citation type="journal article" date="2018" name="BMC Genomics">
        <title>Genomic evidence for intraspecific hybridization in a clonal and extremely halotolerant yeast.</title>
        <authorList>
            <person name="Gostincar C."/>
            <person name="Stajich J.E."/>
            <person name="Zupancic J."/>
            <person name="Zalar P."/>
            <person name="Gunde-Cimerman N."/>
        </authorList>
    </citation>
    <scope>NUCLEOTIDE SEQUENCE [LARGE SCALE GENOMIC DNA]</scope>
    <source>
        <strain evidence="2 3">EXF-171</strain>
    </source>
</reference>
<dbReference type="InterPro" id="IPR012386">
    <property type="entry name" value="Cyclic-nucl_3Pdiesterase"/>
</dbReference>
<dbReference type="SUPFAM" id="SSF55144">
    <property type="entry name" value="LigT-like"/>
    <property type="match status" value="1"/>
</dbReference>
<accession>A0A3M7GAS3</accession>
<name>A0A3M7GAS3_HORWE</name>
<protein>
    <recommendedName>
        <fullName evidence="4">2',3'-cyclic-nucleotide 3'-phosphodiesterase</fullName>
    </recommendedName>
</protein>
<comment type="caution">
    <text evidence="2">The sequence shown here is derived from an EMBL/GenBank/DDBJ whole genome shotgun (WGS) entry which is preliminary data.</text>
</comment>
<sequence>MAGGSSLWLVPPEDSALYRTCHRLITSQIPSLFSSSPASPPPPPPLFTPHVTLTADTVPSDLVPEQQRQGQRESPPSSSSTTSPGNPTPSAQKWLDGLVLRPPLARELRVAIQKVQVEGLFFRKLTLQCEKCAPLCELAGTCRVQGMEGLDGGEQRDGKAGKLKEEEEAGMWVGEFYWPHLSLMYSDLPEDEVQGKLDEVHSQISQAKRANPASVTAKGGEIWLVPTYKPIEEWRPIARRELHWVEWEWQT</sequence>
<dbReference type="InterPro" id="IPR009097">
    <property type="entry name" value="Cyclic_Pdiesterase"/>
</dbReference>
<feature type="compositionally biased region" description="Pro residues" evidence="1">
    <location>
        <begin position="38"/>
        <end position="47"/>
    </location>
</feature>
<evidence type="ECO:0000256" key="1">
    <source>
        <dbReference type="SAM" id="MobiDB-lite"/>
    </source>
</evidence>
<evidence type="ECO:0000313" key="3">
    <source>
        <dbReference type="Proteomes" id="UP000281468"/>
    </source>
</evidence>
<evidence type="ECO:0008006" key="4">
    <source>
        <dbReference type="Google" id="ProtNLM"/>
    </source>
</evidence>
<dbReference type="Gene3D" id="3.90.1140.10">
    <property type="entry name" value="Cyclic phosphodiesterase"/>
    <property type="match status" value="1"/>
</dbReference>
<dbReference type="PANTHER" id="PTHR28141">
    <property type="entry name" value="2',3'-CYCLIC-NUCLEOTIDE 3'-PHOSPHODIESTERASE"/>
    <property type="match status" value="1"/>
</dbReference>
<gene>
    <name evidence="2" type="ORF">D0862_07904</name>
</gene>
<dbReference type="Proteomes" id="UP000281468">
    <property type="component" value="Unassembled WGS sequence"/>
</dbReference>
<dbReference type="AlphaFoldDB" id="A0A3M7GAS3"/>
<evidence type="ECO:0000313" key="2">
    <source>
        <dbReference type="EMBL" id="RMY97744.1"/>
    </source>
</evidence>
<proteinExistence type="predicted"/>
<dbReference type="GO" id="GO:0009187">
    <property type="term" value="P:cyclic nucleotide metabolic process"/>
    <property type="evidence" value="ECO:0007669"/>
    <property type="project" value="TreeGrafter"/>
</dbReference>
<dbReference type="Pfam" id="PF07823">
    <property type="entry name" value="CPDase"/>
    <property type="match status" value="1"/>
</dbReference>
<feature type="region of interest" description="Disordered" evidence="1">
    <location>
        <begin position="33"/>
        <end position="52"/>
    </location>
</feature>
<dbReference type="GO" id="GO:0004113">
    <property type="term" value="F:2',3'-cyclic-nucleotide 3'-phosphodiesterase activity"/>
    <property type="evidence" value="ECO:0007669"/>
    <property type="project" value="TreeGrafter"/>
</dbReference>
<organism evidence="2 3">
    <name type="scientific">Hortaea werneckii</name>
    <name type="common">Black yeast</name>
    <name type="synonym">Cladosporium werneckii</name>
    <dbReference type="NCBI Taxonomy" id="91943"/>
    <lineage>
        <taxon>Eukaryota</taxon>
        <taxon>Fungi</taxon>
        <taxon>Dikarya</taxon>
        <taxon>Ascomycota</taxon>
        <taxon>Pezizomycotina</taxon>
        <taxon>Dothideomycetes</taxon>
        <taxon>Dothideomycetidae</taxon>
        <taxon>Mycosphaerellales</taxon>
        <taxon>Teratosphaeriaceae</taxon>
        <taxon>Hortaea</taxon>
    </lineage>
</organism>
<feature type="compositionally biased region" description="Low complexity" evidence="1">
    <location>
        <begin position="74"/>
        <end position="90"/>
    </location>
</feature>